<sequence length="397" mass="45466">MASESVQMPPSPRDSTGFFAGIATRNPTKSADVPIRPKTPSKPHKNIEPSDRTDSGIKKTSSRTSYEKKMSNVLLALEKAAEKPFPFMELPGEVRNMIYRHTQDNPRQALLVHRPRYASLRSRTRMDRARTLPSDVVDQELNQELNKKKGRKESVPRETNRPFWGLTQVCRQIRTEYRPMYLAKQEIGMDLTEVVRYLQTFYFNAPDEFLKLDLSGQRTADMPFNGNLTIAVGDKPSLSEQAAFGIEVIPLLDLWANSFKIEAGFGRYLRKDYMPQIDGEAKDLYRLFGRRVMRNRQCSGMNNMWRTILRTRLLASVTLHRMPATQTMSVAALTAAGLAPQPYIHILFRPECAEPWMTQFVSEIPKDPDWLTLRGFGNMEFFDVKVGVAPPGYDRRI</sequence>
<dbReference type="PANTHER" id="PTHR42085">
    <property type="entry name" value="F-BOX DOMAIN-CONTAINING PROTEIN"/>
    <property type="match status" value="1"/>
</dbReference>
<gene>
    <name evidence="2" type="ORF">FB567DRAFT_462216</name>
</gene>
<feature type="region of interest" description="Disordered" evidence="1">
    <location>
        <begin position="1"/>
        <end position="66"/>
    </location>
</feature>
<protein>
    <submittedName>
        <fullName evidence="2">Uncharacterized protein</fullName>
    </submittedName>
</protein>
<comment type="caution">
    <text evidence="2">The sequence shown here is derived from an EMBL/GenBank/DDBJ whole genome shotgun (WGS) entry which is preliminary data.</text>
</comment>
<organism evidence="2 3">
    <name type="scientific">Paraphoma chrysanthemicola</name>
    <dbReference type="NCBI Taxonomy" id="798071"/>
    <lineage>
        <taxon>Eukaryota</taxon>
        <taxon>Fungi</taxon>
        <taxon>Dikarya</taxon>
        <taxon>Ascomycota</taxon>
        <taxon>Pezizomycotina</taxon>
        <taxon>Dothideomycetes</taxon>
        <taxon>Pleosporomycetidae</taxon>
        <taxon>Pleosporales</taxon>
        <taxon>Pleosporineae</taxon>
        <taxon>Phaeosphaeriaceae</taxon>
        <taxon>Paraphoma</taxon>
    </lineage>
</organism>
<proteinExistence type="predicted"/>
<dbReference type="OrthoDB" id="3795901at2759"/>
<dbReference type="EMBL" id="JAGMVJ010000002">
    <property type="protein sequence ID" value="KAH7093509.1"/>
    <property type="molecule type" value="Genomic_DNA"/>
</dbReference>
<name>A0A8K0RGA1_9PLEO</name>
<reference evidence="2" key="1">
    <citation type="journal article" date="2021" name="Nat. Commun.">
        <title>Genetic determinants of endophytism in the Arabidopsis root mycobiome.</title>
        <authorList>
            <person name="Mesny F."/>
            <person name="Miyauchi S."/>
            <person name="Thiergart T."/>
            <person name="Pickel B."/>
            <person name="Atanasova L."/>
            <person name="Karlsson M."/>
            <person name="Huettel B."/>
            <person name="Barry K.W."/>
            <person name="Haridas S."/>
            <person name="Chen C."/>
            <person name="Bauer D."/>
            <person name="Andreopoulos W."/>
            <person name="Pangilinan J."/>
            <person name="LaButti K."/>
            <person name="Riley R."/>
            <person name="Lipzen A."/>
            <person name="Clum A."/>
            <person name="Drula E."/>
            <person name="Henrissat B."/>
            <person name="Kohler A."/>
            <person name="Grigoriev I.V."/>
            <person name="Martin F.M."/>
            <person name="Hacquard S."/>
        </authorList>
    </citation>
    <scope>NUCLEOTIDE SEQUENCE</scope>
    <source>
        <strain evidence="2">MPI-SDFR-AT-0120</strain>
    </source>
</reference>
<accession>A0A8K0RGA1</accession>
<evidence type="ECO:0000313" key="2">
    <source>
        <dbReference type="EMBL" id="KAH7093509.1"/>
    </source>
</evidence>
<evidence type="ECO:0000313" key="3">
    <source>
        <dbReference type="Proteomes" id="UP000813461"/>
    </source>
</evidence>
<dbReference type="Proteomes" id="UP000813461">
    <property type="component" value="Unassembled WGS sequence"/>
</dbReference>
<feature type="compositionally biased region" description="Basic and acidic residues" evidence="1">
    <location>
        <begin position="45"/>
        <end position="57"/>
    </location>
</feature>
<dbReference type="AlphaFoldDB" id="A0A8K0RGA1"/>
<keyword evidence="3" id="KW-1185">Reference proteome</keyword>
<dbReference type="PANTHER" id="PTHR42085:SF1">
    <property type="entry name" value="F-BOX DOMAIN-CONTAINING PROTEIN"/>
    <property type="match status" value="1"/>
</dbReference>
<dbReference type="InterPro" id="IPR038883">
    <property type="entry name" value="AN11006-like"/>
</dbReference>
<evidence type="ECO:0000256" key="1">
    <source>
        <dbReference type="SAM" id="MobiDB-lite"/>
    </source>
</evidence>